<proteinExistence type="predicted"/>
<dbReference type="AlphaFoldDB" id="M1VES0"/>
<protein>
    <submittedName>
        <fullName evidence="1">Uncharacterized protein</fullName>
    </submittedName>
</protein>
<dbReference type="InterPro" id="IPR027417">
    <property type="entry name" value="P-loop_NTPase"/>
</dbReference>
<name>M1VES0_CYAM1</name>
<accession>M1VES0</accession>
<sequence length="359" mass="39454">MLKRKLGTRLFVGPTLVLVQQRPTPANTCARRLCCKSREPAARRHCKVTLALSEHPLRQTLFSGDMRTSTASGNNPARQTVQLVHRLQRLFVSIRSAVRAPLLSRTDGTSDLERLRPQQSVLASKERGELHVSCLSSTACSPSNTDDTAGHDCDIGRTREADQRWGVAAPLTEVTAASSEFQYRSSEEQLQSSGRAHRSRVVLLCGIPGSGKSTFAKLVLKHGGENWVRVSQDDLGSRQECERMMQEALTSDPPRHVIVDRCNVDSAQRAVWIAIAAQANAYPVGVLVFPVPLDECIRRVLLRGPNHPTLFESTENDVVKVVTSFAGKWENPSPGEGIGFCRIVASPADEERVMAELLC</sequence>
<dbReference type="RefSeq" id="XP_005537458.1">
    <property type="nucleotide sequence ID" value="XM_005537401.1"/>
</dbReference>
<dbReference type="KEGG" id="cme:CYME_CMO027C"/>
<gene>
    <name evidence="1" type="ORF">CYME_CMO027C</name>
</gene>
<evidence type="ECO:0000313" key="1">
    <source>
        <dbReference type="EMBL" id="BAM81422.1"/>
    </source>
</evidence>
<reference evidence="1 2" key="1">
    <citation type="journal article" date="2004" name="Nature">
        <title>Genome sequence of the ultrasmall unicellular red alga Cyanidioschyzon merolae 10D.</title>
        <authorList>
            <person name="Matsuzaki M."/>
            <person name="Misumi O."/>
            <person name="Shin-i T."/>
            <person name="Maruyama S."/>
            <person name="Takahara M."/>
            <person name="Miyagishima S."/>
            <person name="Mori T."/>
            <person name="Nishida K."/>
            <person name="Yagisawa F."/>
            <person name="Nishida K."/>
            <person name="Yoshida Y."/>
            <person name="Nishimura Y."/>
            <person name="Nakao S."/>
            <person name="Kobayashi T."/>
            <person name="Momoyama Y."/>
            <person name="Higashiyama T."/>
            <person name="Minoda A."/>
            <person name="Sano M."/>
            <person name="Nomoto H."/>
            <person name="Oishi K."/>
            <person name="Hayashi H."/>
            <person name="Ohta F."/>
            <person name="Nishizaka S."/>
            <person name="Haga S."/>
            <person name="Miura S."/>
            <person name="Morishita T."/>
            <person name="Kabeya Y."/>
            <person name="Terasawa K."/>
            <person name="Suzuki Y."/>
            <person name="Ishii Y."/>
            <person name="Asakawa S."/>
            <person name="Takano H."/>
            <person name="Ohta N."/>
            <person name="Kuroiwa H."/>
            <person name="Tanaka K."/>
            <person name="Shimizu N."/>
            <person name="Sugano S."/>
            <person name="Sato N."/>
            <person name="Nozaki H."/>
            <person name="Ogasawara N."/>
            <person name="Kohara Y."/>
            <person name="Kuroiwa T."/>
        </authorList>
    </citation>
    <scope>NUCLEOTIDE SEQUENCE [LARGE SCALE GENOMIC DNA]</scope>
    <source>
        <strain evidence="1 2">10D</strain>
    </source>
</reference>
<dbReference type="EMBL" id="AP006497">
    <property type="protein sequence ID" value="BAM81422.1"/>
    <property type="molecule type" value="Genomic_DNA"/>
</dbReference>
<dbReference type="GO" id="GO:0046404">
    <property type="term" value="F:ATP-dependent polydeoxyribonucleotide 5'-hydroxyl-kinase activity"/>
    <property type="evidence" value="ECO:0007669"/>
    <property type="project" value="TreeGrafter"/>
</dbReference>
<dbReference type="PANTHER" id="PTHR12083:SF9">
    <property type="entry name" value="BIFUNCTIONAL POLYNUCLEOTIDE PHOSPHATASE_KINASE"/>
    <property type="match status" value="1"/>
</dbReference>
<dbReference type="Gene3D" id="3.40.50.300">
    <property type="entry name" value="P-loop containing nucleotide triphosphate hydrolases"/>
    <property type="match status" value="1"/>
</dbReference>
<organism evidence="1 2">
    <name type="scientific">Cyanidioschyzon merolae (strain NIES-3377 / 10D)</name>
    <name type="common">Unicellular red alga</name>
    <dbReference type="NCBI Taxonomy" id="280699"/>
    <lineage>
        <taxon>Eukaryota</taxon>
        <taxon>Rhodophyta</taxon>
        <taxon>Bangiophyceae</taxon>
        <taxon>Cyanidiales</taxon>
        <taxon>Cyanidiaceae</taxon>
        <taxon>Cyanidioschyzon</taxon>
    </lineage>
</organism>
<dbReference type="GO" id="GO:0006281">
    <property type="term" value="P:DNA repair"/>
    <property type="evidence" value="ECO:0007669"/>
    <property type="project" value="TreeGrafter"/>
</dbReference>
<dbReference type="GO" id="GO:0046403">
    <property type="term" value="F:polynucleotide 3'-phosphatase activity"/>
    <property type="evidence" value="ECO:0007669"/>
    <property type="project" value="TreeGrafter"/>
</dbReference>
<evidence type="ECO:0000313" key="2">
    <source>
        <dbReference type="Proteomes" id="UP000007014"/>
    </source>
</evidence>
<dbReference type="PANTHER" id="PTHR12083">
    <property type="entry name" value="BIFUNCTIONAL POLYNUCLEOTIDE PHOSPHATASE/KINASE"/>
    <property type="match status" value="1"/>
</dbReference>
<dbReference type="HOGENOM" id="CLU_772452_0_0_1"/>
<dbReference type="OrthoDB" id="3512845at2759"/>
<dbReference type="eggNOG" id="KOG2134">
    <property type="taxonomic scope" value="Eukaryota"/>
</dbReference>
<dbReference type="GO" id="GO:0003690">
    <property type="term" value="F:double-stranded DNA binding"/>
    <property type="evidence" value="ECO:0007669"/>
    <property type="project" value="TreeGrafter"/>
</dbReference>
<reference evidence="1 2" key="2">
    <citation type="journal article" date="2007" name="BMC Biol.">
        <title>A 100%-complete sequence reveals unusually simple genomic features in the hot-spring red alga Cyanidioschyzon merolae.</title>
        <authorList>
            <person name="Nozaki H."/>
            <person name="Takano H."/>
            <person name="Misumi O."/>
            <person name="Terasawa K."/>
            <person name="Matsuzaki M."/>
            <person name="Maruyama S."/>
            <person name="Nishida K."/>
            <person name="Yagisawa F."/>
            <person name="Yoshida Y."/>
            <person name="Fujiwara T."/>
            <person name="Takio S."/>
            <person name="Tamura K."/>
            <person name="Chung S.J."/>
            <person name="Nakamura S."/>
            <person name="Kuroiwa H."/>
            <person name="Tanaka K."/>
            <person name="Sato N."/>
            <person name="Kuroiwa T."/>
        </authorList>
    </citation>
    <scope>NUCLEOTIDE SEQUENCE [LARGE SCALE GENOMIC DNA]</scope>
    <source>
        <strain evidence="1 2">10D</strain>
    </source>
</reference>
<dbReference type="GeneID" id="16995508"/>
<dbReference type="Pfam" id="PF13671">
    <property type="entry name" value="AAA_33"/>
    <property type="match status" value="1"/>
</dbReference>
<dbReference type="Proteomes" id="UP000007014">
    <property type="component" value="Chromosome 15"/>
</dbReference>
<dbReference type="Gramene" id="CMO027CT">
    <property type="protein sequence ID" value="CMO027CT"/>
    <property type="gene ID" value="CMO027C"/>
</dbReference>
<keyword evidence="2" id="KW-1185">Reference proteome</keyword>
<dbReference type="STRING" id="280699.M1VES0"/>
<dbReference type="SUPFAM" id="SSF52540">
    <property type="entry name" value="P-loop containing nucleoside triphosphate hydrolases"/>
    <property type="match status" value="1"/>
</dbReference>